<dbReference type="OrthoDB" id="287565at2"/>
<dbReference type="EMBL" id="QNUL01000004">
    <property type="protein sequence ID" value="REA62898.1"/>
    <property type="molecule type" value="Genomic_DNA"/>
</dbReference>
<dbReference type="SUPFAM" id="SSF55961">
    <property type="entry name" value="Bet v1-like"/>
    <property type="match status" value="1"/>
</dbReference>
<proteinExistence type="predicted"/>
<gene>
    <name evidence="1" type="ORF">DSL64_08240</name>
</gene>
<sequence>MKKEAYSITILADAPSHVAFDCINNVASWWTSDLQGRSRNMNDTFTVYFGEVHVSAQTITELLPDKKIVWLVTESMINFVNDKKEWLNTYIVFDITPKGNQTEIRFTHIGLTPDLECFSACSNAWADYIIESLLPLINTGVGKPSGKTR</sequence>
<keyword evidence="2" id="KW-1185">Reference proteome</keyword>
<protein>
    <submittedName>
        <fullName evidence="1">SRPBCC domain-containing protein</fullName>
    </submittedName>
</protein>
<evidence type="ECO:0000313" key="2">
    <source>
        <dbReference type="Proteomes" id="UP000256373"/>
    </source>
</evidence>
<dbReference type="AlphaFoldDB" id="A0A3D8YF73"/>
<dbReference type="RefSeq" id="WP_115830200.1">
    <property type="nucleotide sequence ID" value="NZ_QNUL01000004.1"/>
</dbReference>
<accession>A0A3D8YF73</accession>
<comment type="caution">
    <text evidence="1">The sequence shown here is derived from an EMBL/GenBank/DDBJ whole genome shotgun (WGS) entry which is preliminary data.</text>
</comment>
<reference evidence="1 2" key="1">
    <citation type="submission" date="2018-07" db="EMBL/GenBank/DDBJ databases">
        <title>Dyadobacter roseus sp. nov., isolated from rose rhizosphere soil.</title>
        <authorList>
            <person name="Chen L."/>
        </authorList>
    </citation>
    <scope>NUCLEOTIDE SEQUENCE [LARGE SCALE GENOMIC DNA]</scope>
    <source>
        <strain evidence="1 2">RS19</strain>
    </source>
</reference>
<evidence type="ECO:0000313" key="1">
    <source>
        <dbReference type="EMBL" id="REA62898.1"/>
    </source>
</evidence>
<organism evidence="1 2">
    <name type="scientific">Dyadobacter luteus</name>
    <dbReference type="NCBI Taxonomy" id="2259619"/>
    <lineage>
        <taxon>Bacteria</taxon>
        <taxon>Pseudomonadati</taxon>
        <taxon>Bacteroidota</taxon>
        <taxon>Cytophagia</taxon>
        <taxon>Cytophagales</taxon>
        <taxon>Spirosomataceae</taxon>
        <taxon>Dyadobacter</taxon>
    </lineage>
</organism>
<dbReference type="InterPro" id="IPR023393">
    <property type="entry name" value="START-like_dom_sf"/>
</dbReference>
<dbReference type="Gene3D" id="3.30.530.20">
    <property type="match status" value="1"/>
</dbReference>
<name>A0A3D8YF73_9BACT</name>
<dbReference type="Proteomes" id="UP000256373">
    <property type="component" value="Unassembled WGS sequence"/>
</dbReference>